<evidence type="ECO:0000313" key="2">
    <source>
        <dbReference type="EMBL" id="KIJ37378.1"/>
    </source>
</evidence>
<dbReference type="OrthoDB" id="3260134at2759"/>
<feature type="region of interest" description="Disordered" evidence="1">
    <location>
        <begin position="146"/>
        <end position="166"/>
    </location>
</feature>
<organism evidence="2 3">
    <name type="scientific">Sphaerobolus stellatus (strain SS14)</name>
    <dbReference type="NCBI Taxonomy" id="990650"/>
    <lineage>
        <taxon>Eukaryota</taxon>
        <taxon>Fungi</taxon>
        <taxon>Dikarya</taxon>
        <taxon>Basidiomycota</taxon>
        <taxon>Agaricomycotina</taxon>
        <taxon>Agaricomycetes</taxon>
        <taxon>Phallomycetidae</taxon>
        <taxon>Geastrales</taxon>
        <taxon>Sphaerobolaceae</taxon>
        <taxon>Sphaerobolus</taxon>
    </lineage>
</organism>
<reference evidence="2 3" key="1">
    <citation type="submission" date="2014-06" db="EMBL/GenBank/DDBJ databases">
        <title>Evolutionary Origins and Diversification of the Mycorrhizal Mutualists.</title>
        <authorList>
            <consortium name="DOE Joint Genome Institute"/>
            <consortium name="Mycorrhizal Genomics Consortium"/>
            <person name="Kohler A."/>
            <person name="Kuo A."/>
            <person name="Nagy L.G."/>
            <person name="Floudas D."/>
            <person name="Copeland A."/>
            <person name="Barry K.W."/>
            <person name="Cichocki N."/>
            <person name="Veneault-Fourrey C."/>
            <person name="LaButti K."/>
            <person name="Lindquist E.A."/>
            <person name="Lipzen A."/>
            <person name="Lundell T."/>
            <person name="Morin E."/>
            <person name="Murat C."/>
            <person name="Riley R."/>
            <person name="Ohm R."/>
            <person name="Sun H."/>
            <person name="Tunlid A."/>
            <person name="Henrissat B."/>
            <person name="Grigoriev I.V."/>
            <person name="Hibbett D.S."/>
            <person name="Martin F."/>
        </authorList>
    </citation>
    <scope>NUCLEOTIDE SEQUENCE [LARGE SCALE GENOMIC DNA]</scope>
    <source>
        <strain evidence="2 3">SS14</strain>
    </source>
</reference>
<feature type="compositionally biased region" description="Polar residues" evidence="1">
    <location>
        <begin position="146"/>
        <end position="160"/>
    </location>
</feature>
<dbReference type="AlphaFoldDB" id="A0A0C9U3F9"/>
<keyword evidence="3" id="KW-1185">Reference proteome</keyword>
<sequence length="435" mass="48304">MPGANYMGGQRNAMKTRSKDIVSRLRKNHFGKQKLSMLSNVLASPLRTLTRSTRPLFNLNHARRDQLNRFGDETESSVSRIPPPVFPSDLRSDSSSGDASSTLSKGRSAKLLRSFDLLEPISYAAKRQKLLQKLDFSGLKKKNTVTAFGTSNDRSPSSKRWSFEGSTEEGSESKALITSRKLIRHMLTIYQAPCTPLHVSEELSSHPSSVHSSRSSTNNSSLYTIQVSSTQSDPFTYASKSGDAEVHAASGDDDLDIPAVKTCYSDSSDVSSAMDQYRFNEHHSMMCEDEYPGSDRYTINPAQLTTSSEWNAFTKTLDLPRIPLPKIYVNAHPSHAERAGVDFYELSTPPLDTVDYASDKNEDMDLVPVHHPSSVRASPTFSRQSVPESPPSPVQVLPISLDGPTTQSPELFDKYSPQISMKRPLSKRFKALNRY</sequence>
<feature type="compositionally biased region" description="Low complexity" evidence="1">
    <location>
        <begin position="93"/>
        <end position="103"/>
    </location>
</feature>
<dbReference type="Proteomes" id="UP000054279">
    <property type="component" value="Unassembled WGS sequence"/>
</dbReference>
<name>A0A0C9U3F9_SPHS4</name>
<feature type="region of interest" description="Disordered" evidence="1">
    <location>
        <begin position="69"/>
        <end position="103"/>
    </location>
</feature>
<evidence type="ECO:0000256" key="1">
    <source>
        <dbReference type="SAM" id="MobiDB-lite"/>
    </source>
</evidence>
<dbReference type="EMBL" id="KN837169">
    <property type="protein sequence ID" value="KIJ37378.1"/>
    <property type="molecule type" value="Genomic_DNA"/>
</dbReference>
<accession>A0A0C9U3F9</accession>
<protein>
    <submittedName>
        <fullName evidence="2">Uncharacterized protein</fullName>
    </submittedName>
</protein>
<evidence type="ECO:0000313" key="3">
    <source>
        <dbReference type="Proteomes" id="UP000054279"/>
    </source>
</evidence>
<gene>
    <name evidence="2" type="ORF">M422DRAFT_50447</name>
</gene>
<feature type="compositionally biased region" description="Polar residues" evidence="1">
    <location>
        <begin position="375"/>
        <end position="384"/>
    </location>
</feature>
<feature type="region of interest" description="Disordered" evidence="1">
    <location>
        <begin position="371"/>
        <end position="409"/>
    </location>
</feature>
<dbReference type="HOGENOM" id="CLU_630333_0_0_1"/>
<proteinExistence type="predicted"/>